<dbReference type="PANTHER" id="PTHR10000">
    <property type="entry name" value="PHOSPHOSERINE PHOSPHATASE"/>
    <property type="match status" value="1"/>
</dbReference>
<dbReference type="Gene3D" id="3.40.50.1000">
    <property type="entry name" value="HAD superfamily/HAD-like"/>
    <property type="match status" value="1"/>
</dbReference>
<dbReference type="GO" id="GO:0000287">
    <property type="term" value="F:magnesium ion binding"/>
    <property type="evidence" value="ECO:0007669"/>
    <property type="project" value="TreeGrafter"/>
</dbReference>
<dbReference type="PROSITE" id="PS01228">
    <property type="entry name" value="COF_1"/>
    <property type="match status" value="1"/>
</dbReference>
<dbReference type="EMBL" id="JACHDR010000001">
    <property type="protein sequence ID" value="MBB5512723.1"/>
    <property type="molecule type" value="Genomic_DNA"/>
</dbReference>
<dbReference type="InterPro" id="IPR006379">
    <property type="entry name" value="HAD-SF_hydro_IIB"/>
</dbReference>
<dbReference type="Pfam" id="PF08282">
    <property type="entry name" value="Hydrolase_3"/>
    <property type="match status" value="1"/>
</dbReference>
<dbReference type="SUPFAM" id="SSF56784">
    <property type="entry name" value="HAD-like"/>
    <property type="match status" value="1"/>
</dbReference>
<dbReference type="GO" id="GO:0016791">
    <property type="term" value="F:phosphatase activity"/>
    <property type="evidence" value="ECO:0007669"/>
    <property type="project" value="TreeGrafter"/>
</dbReference>
<reference evidence="1 2" key="1">
    <citation type="submission" date="2020-08" db="EMBL/GenBank/DDBJ databases">
        <title>Sequencing the genomes of 1000 actinobacteria strains.</title>
        <authorList>
            <person name="Klenk H.-P."/>
        </authorList>
    </citation>
    <scope>NUCLEOTIDE SEQUENCE [LARGE SCALE GENOMIC DNA]</scope>
    <source>
        <strain evidence="1 2">DSM 105783</strain>
    </source>
</reference>
<proteinExistence type="predicted"/>
<dbReference type="PANTHER" id="PTHR10000:SF8">
    <property type="entry name" value="HAD SUPERFAMILY HYDROLASE-LIKE, TYPE 3"/>
    <property type="match status" value="1"/>
</dbReference>
<protein>
    <submittedName>
        <fullName evidence="1">Cof subfamily protein (Haloacid dehalogenase superfamily)</fullName>
    </submittedName>
</protein>
<organism evidence="1 2">
    <name type="scientific">Neomicrococcus aestuarii</name>
    <dbReference type="NCBI Taxonomy" id="556325"/>
    <lineage>
        <taxon>Bacteria</taxon>
        <taxon>Bacillati</taxon>
        <taxon>Actinomycetota</taxon>
        <taxon>Actinomycetes</taxon>
        <taxon>Micrococcales</taxon>
        <taxon>Micrococcaceae</taxon>
        <taxon>Neomicrococcus</taxon>
    </lineage>
</organism>
<dbReference type="InterPro" id="IPR036412">
    <property type="entry name" value="HAD-like_sf"/>
</dbReference>
<dbReference type="RefSeq" id="WP_260170510.1">
    <property type="nucleotide sequence ID" value="NZ_BAAARH010000013.1"/>
</dbReference>
<gene>
    <name evidence="1" type="ORF">HD598_001410</name>
</gene>
<comment type="caution">
    <text evidence="1">The sequence shown here is derived from an EMBL/GenBank/DDBJ whole genome shotgun (WGS) entry which is preliminary data.</text>
</comment>
<sequence>MATQIWTGNEDRMTMTNTDVKILNGVHPPLEGVGAKKLVSLDVDGTLVNHDGHMSPRVREAALAVVNAGHHVVVSTGRSLGATLPIIELLEIDRGHAVASNGGVTLRIDANQSNGFEVIDRRTFQPGQVLRKLRDAMPTAKFALETVTGEFLATERFQDMSFGVDARGVSFDQLLDIETVRLVVFSTDTSAEDFGEAVQKIGLHGVTYSVGYSAWLDIAAEGISKASALQGLQERLISAGHEISQTVAVGDGRNDIEMLTWADRGVAMGQAPDEVKNVANEVTGAVEADGLADVLESLLED</sequence>
<dbReference type="Proteomes" id="UP000580797">
    <property type="component" value="Unassembled WGS sequence"/>
</dbReference>
<dbReference type="PROSITE" id="PS01229">
    <property type="entry name" value="COF_2"/>
    <property type="match status" value="1"/>
</dbReference>
<dbReference type="InterPro" id="IPR023214">
    <property type="entry name" value="HAD_sf"/>
</dbReference>
<name>A0A7W8TTX0_9MICC</name>
<dbReference type="NCBIfam" id="TIGR01484">
    <property type="entry name" value="HAD-SF-IIB"/>
    <property type="match status" value="1"/>
</dbReference>
<dbReference type="AlphaFoldDB" id="A0A7W8TTX0"/>
<dbReference type="Gene3D" id="3.30.1240.10">
    <property type="match status" value="1"/>
</dbReference>
<evidence type="ECO:0000313" key="2">
    <source>
        <dbReference type="Proteomes" id="UP000580797"/>
    </source>
</evidence>
<accession>A0A7W8TTX0</accession>
<dbReference type="GO" id="GO:0005829">
    <property type="term" value="C:cytosol"/>
    <property type="evidence" value="ECO:0007669"/>
    <property type="project" value="TreeGrafter"/>
</dbReference>
<evidence type="ECO:0000313" key="1">
    <source>
        <dbReference type="EMBL" id="MBB5512723.1"/>
    </source>
</evidence>